<evidence type="ECO:0000259" key="22">
    <source>
        <dbReference type="PROSITE" id="PS50089"/>
    </source>
</evidence>
<dbReference type="EC" id="2.3.2.27" evidence="6"/>
<evidence type="ECO:0000256" key="9">
    <source>
        <dbReference type="ARBA" id="ARBA00022723"/>
    </source>
</evidence>
<dbReference type="FunFam" id="3.30.40.10:FF:000235">
    <property type="entry name" value="E3 ubiquitin-protein ligase ZNRF1"/>
    <property type="match status" value="1"/>
</dbReference>
<evidence type="ECO:0000256" key="8">
    <source>
        <dbReference type="ARBA" id="ARBA00022707"/>
    </source>
</evidence>
<keyword evidence="9" id="KW-0479">Metal-binding</keyword>
<dbReference type="AlphaFoldDB" id="A0A7J6BBJ4"/>
<reference evidence="23 24" key="1">
    <citation type="submission" date="2020-02" db="EMBL/GenBank/DDBJ databases">
        <title>A chromosome-scale genome assembly of the black bullhead catfish (Ameiurus melas).</title>
        <authorList>
            <person name="Wen M."/>
            <person name="Zham M."/>
            <person name="Cabau C."/>
            <person name="Klopp C."/>
            <person name="Donnadieu C."/>
            <person name="Roques C."/>
            <person name="Bouchez O."/>
            <person name="Lampietro C."/>
            <person name="Jouanno E."/>
            <person name="Herpin A."/>
            <person name="Louis A."/>
            <person name="Berthelot C."/>
            <person name="Parey E."/>
            <person name="Roest-Crollius H."/>
            <person name="Braasch I."/>
            <person name="Postlethwait J."/>
            <person name="Robinson-Rechavi M."/>
            <person name="Echchiki A."/>
            <person name="Begum T."/>
            <person name="Montfort J."/>
            <person name="Schartl M."/>
            <person name="Bobe J."/>
            <person name="Guiguen Y."/>
        </authorList>
    </citation>
    <scope>NUCLEOTIDE SEQUENCE [LARGE SCALE GENOMIC DNA]</scope>
    <source>
        <strain evidence="23">M_S1</strain>
        <tissue evidence="23">Blood</tissue>
    </source>
</reference>
<keyword evidence="8" id="KW-0519">Myristate</keyword>
<dbReference type="PANTHER" id="PTHR46661">
    <property type="entry name" value="E3 UBIQUITIN-PROTEIN LIGASE ZNRF1-LIKE PROTEIN"/>
    <property type="match status" value="1"/>
</dbReference>
<name>A0A7J6BBJ4_AMEME</name>
<dbReference type="GO" id="GO:0070936">
    <property type="term" value="P:protein K48-linked ubiquitination"/>
    <property type="evidence" value="ECO:0007669"/>
    <property type="project" value="TreeGrafter"/>
</dbReference>
<keyword evidence="16" id="KW-0449">Lipoprotein</keyword>
<dbReference type="PANTHER" id="PTHR46661:SF2">
    <property type="entry name" value="E3 UBIQUITIN-PROTEIN LIGASE ZNRF1"/>
    <property type="match status" value="1"/>
</dbReference>
<keyword evidence="7" id="KW-0808">Transferase</keyword>
<dbReference type="CDD" id="cd16695">
    <property type="entry name" value="mRING-CH-C4HC2H_ZNRF2"/>
    <property type="match status" value="1"/>
</dbReference>
<protein>
    <recommendedName>
        <fullName evidence="17">E3 ubiquitin-protein ligase ZNRF1</fullName>
        <ecNumber evidence="6">2.3.2.27</ecNumber>
    </recommendedName>
    <alternativeName>
        <fullName evidence="18">RING-type E3 ubiquitin transferase ZNRF1</fullName>
    </alternativeName>
    <alternativeName>
        <fullName evidence="19">Zinc/RING finger protein 1</fullName>
    </alternativeName>
</protein>
<dbReference type="Pfam" id="PF13639">
    <property type="entry name" value="zf-RING_2"/>
    <property type="match status" value="1"/>
</dbReference>
<feature type="region of interest" description="Disordered" evidence="21">
    <location>
        <begin position="72"/>
        <end position="107"/>
    </location>
</feature>
<evidence type="ECO:0000256" key="6">
    <source>
        <dbReference type="ARBA" id="ARBA00012483"/>
    </source>
</evidence>
<keyword evidence="10" id="KW-0967">Endosome</keyword>
<dbReference type="SMART" id="SM00184">
    <property type="entry name" value="RING"/>
    <property type="match status" value="1"/>
</dbReference>
<evidence type="ECO:0000256" key="10">
    <source>
        <dbReference type="ARBA" id="ARBA00022753"/>
    </source>
</evidence>
<evidence type="ECO:0000313" key="23">
    <source>
        <dbReference type="EMBL" id="KAF4091118.1"/>
    </source>
</evidence>
<evidence type="ECO:0000256" key="1">
    <source>
        <dbReference type="ARBA" id="ARBA00000900"/>
    </source>
</evidence>
<evidence type="ECO:0000256" key="19">
    <source>
        <dbReference type="ARBA" id="ARBA00042305"/>
    </source>
</evidence>
<keyword evidence="14" id="KW-0472">Membrane</keyword>
<evidence type="ECO:0000256" key="20">
    <source>
        <dbReference type="PROSITE-ProRule" id="PRU00175"/>
    </source>
</evidence>
<dbReference type="InterPro" id="IPR051878">
    <property type="entry name" value="ZNRF_ubiq-protein_ligase"/>
</dbReference>
<evidence type="ECO:0000256" key="3">
    <source>
        <dbReference type="ARBA" id="ARBA00004177"/>
    </source>
</evidence>
<evidence type="ECO:0000256" key="15">
    <source>
        <dbReference type="ARBA" id="ARBA00023228"/>
    </source>
</evidence>
<comment type="subcellular location">
    <subcellularLocation>
        <location evidence="3">Endosome</location>
    </subcellularLocation>
    <subcellularLocation>
        <location evidence="4">Lysosome</location>
    </subcellularLocation>
    <subcellularLocation>
        <location evidence="2">Membrane</location>
        <topology evidence="2">Peripheral membrane protein</topology>
    </subcellularLocation>
</comment>
<dbReference type="SUPFAM" id="SSF57850">
    <property type="entry name" value="RING/U-box"/>
    <property type="match status" value="1"/>
</dbReference>
<keyword evidence="24" id="KW-1185">Reference proteome</keyword>
<dbReference type="GO" id="GO:0016020">
    <property type="term" value="C:membrane"/>
    <property type="evidence" value="ECO:0007669"/>
    <property type="project" value="UniProtKB-SubCell"/>
</dbReference>
<dbReference type="Gene3D" id="3.30.40.10">
    <property type="entry name" value="Zinc/RING finger domain, C3HC4 (zinc finger)"/>
    <property type="match status" value="1"/>
</dbReference>
<evidence type="ECO:0000256" key="21">
    <source>
        <dbReference type="SAM" id="MobiDB-lite"/>
    </source>
</evidence>
<evidence type="ECO:0000256" key="12">
    <source>
        <dbReference type="ARBA" id="ARBA00022786"/>
    </source>
</evidence>
<feature type="compositionally biased region" description="Basic and acidic residues" evidence="21">
    <location>
        <begin position="97"/>
        <end position="107"/>
    </location>
</feature>
<accession>A0A7J6BBJ4</accession>
<evidence type="ECO:0000256" key="2">
    <source>
        <dbReference type="ARBA" id="ARBA00004170"/>
    </source>
</evidence>
<dbReference type="EMBL" id="JAAGNN010000003">
    <property type="protein sequence ID" value="KAF4091118.1"/>
    <property type="molecule type" value="Genomic_DNA"/>
</dbReference>
<evidence type="ECO:0000256" key="17">
    <source>
        <dbReference type="ARBA" id="ARBA00040227"/>
    </source>
</evidence>
<dbReference type="Proteomes" id="UP000593565">
    <property type="component" value="Unassembled WGS sequence"/>
</dbReference>
<feature type="domain" description="RING-type" evidence="22">
    <location>
        <begin position="184"/>
        <end position="224"/>
    </location>
</feature>
<feature type="region of interest" description="Disordered" evidence="21">
    <location>
        <begin position="1"/>
        <end position="37"/>
    </location>
</feature>
<evidence type="ECO:0000256" key="18">
    <source>
        <dbReference type="ARBA" id="ARBA00042177"/>
    </source>
</evidence>
<comment type="caution">
    <text evidence="23">The sequence shown here is derived from an EMBL/GenBank/DDBJ whole genome shotgun (WGS) entry which is preliminary data.</text>
</comment>
<comment type="pathway">
    <text evidence="5">Protein modification; protein ubiquitination.</text>
</comment>
<evidence type="ECO:0000256" key="14">
    <source>
        <dbReference type="ARBA" id="ARBA00023136"/>
    </source>
</evidence>
<dbReference type="GO" id="GO:0061630">
    <property type="term" value="F:ubiquitin protein ligase activity"/>
    <property type="evidence" value="ECO:0007669"/>
    <property type="project" value="UniProtKB-EC"/>
</dbReference>
<gene>
    <name evidence="23" type="ORF">AMELA_G00033360</name>
</gene>
<comment type="catalytic activity">
    <reaction evidence="1">
        <text>S-ubiquitinyl-[E2 ubiquitin-conjugating enzyme]-L-cysteine + [acceptor protein]-L-lysine = [E2 ubiquitin-conjugating enzyme]-L-cysteine + N(6)-ubiquitinyl-[acceptor protein]-L-lysine.</text>
        <dbReference type="EC" id="2.3.2.27"/>
    </reaction>
</comment>
<dbReference type="PROSITE" id="PS50089">
    <property type="entry name" value="ZF_RING_2"/>
    <property type="match status" value="1"/>
</dbReference>
<keyword evidence="15" id="KW-0458">Lysosome</keyword>
<evidence type="ECO:0000256" key="11">
    <source>
        <dbReference type="ARBA" id="ARBA00022771"/>
    </source>
</evidence>
<keyword evidence="12" id="KW-0833">Ubl conjugation pathway</keyword>
<dbReference type="GO" id="GO:0005764">
    <property type="term" value="C:lysosome"/>
    <property type="evidence" value="ECO:0007669"/>
    <property type="project" value="UniProtKB-SubCell"/>
</dbReference>
<dbReference type="InterPro" id="IPR001841">
    <property type="entry name" value="Znf_RING"/>
</dbReference>
<evidence type="ECO:0000256" key="7">
    <source>
        <dbReference type="ARBA" id="ARBA00022679"/>
    </source>
</evidence>
<dbReference type="GO" id="GO:0043161">
    <property type="term" value="P:proteasome-mediated ubiquitin-dependent protein catabolic process"/>
    <property type="evidence" value="ECO:0007669"/>
    <property type="project" value="TreeGrafter"/>
</dbReference>
<dbReference type="GO" id="GO:0008270">
    <property type="term" value="F:zinc ion binding"/>
    <property type="evidence" value="ECO:0007669"/>
    <property type="project" value="UniProtKB-KW"/>
</dbReference>
<keyword evidence="13" id="KW-0862">Zinc</keyword>
<dbReference type="GO" id="GO:0005768">
    <property type="term" value="C:endosome"/>
    <property type="evidence" value="ECO:0007669"/>
    <property type="project" value="UniProtKB-SubCell"/>
</dbReference>
<evidence type="ECO:0000313" key="24">
    <source>
        <dbReference type="Proteomes" id="UP000593565"/>
    </source>
</evidence>
<proteinExistence type="predicted"/>
<evidence type="ECO:0000256" key="16">
    <source>
        <dbReference type="ARBA" id="ARBA00023288"/>
    </source>
</evidence>
<evidence type="ECO:0000256" key="4">
    <source>
        <dbReference type="ARBA" id="ARBA00004371"/>
    </source>
</evidence>
<sequence>MGGKQSTAARPRPPFPGVSTDDSAVPPSAHFGHFRTAGTMGLRSRSVSSVAGMGMEHNGPVPFGFYTTTSAATQAAPPRATEPDRAAAGQGSGSDSVRAHGYRETGGDGRHTDGVLYLGSRGSLADTLPLHIAPRWFSAHSGFKCPVCSKSVASNEMEVHFIMCLSKPRLSYNDDVLARDAGECVICLEELQQGDTIARLPCLCIYHKSCIDTWFEINRSCPEHPSD</sequence>
<organism evidence="23 24">
    <name type="scientific">Ameiurus melas</name>
    <name type="common">Black bullhead</name>
    <name type="synonym">Silurus melas</name>
    <dbReference type="NCBI Taxonomy" id="219545"/>
    <lineage>
        <taxon>Eukaryota</taxon>
        <taxon>Metazoa</taxon>
        <taxon>Chordata</taxon>
        <taxon>Craniata</taxon>
        <taxon>Vertebrata</taxon>
        <taxon>Euteleostomi</taxon>
        <taxon>Actinopterygii</taxon>
        <taxon>Neopterygii</taxon>
        <taxon>Teleostei</taxon>
        <taxon>Ostariophysi</taxon>
        <taxon>Siluriformes</taxon>
        <taxon>Ictaluridae</taxon>
        <taxon>Ameiurus</taxon>
    </lineage>
</organism>
<evidence type="ECO:0000256" key="13">
    <source>
        <dbReference type="ARBA" id="ARBA00022833"/>
    </source>
</evidence>
<evidence type="ECO:0000256" key="5">
    <source>
        <dbReference type="ARBA" id="ARBA00004906"/>
    </source>
</evidence>
<keyword evidence="11 20" id="KW-0863">Zinc-finger</keyword>
<dbReference type="InterPro" id="IPR013083">
    <property type="entry name" value="Znf_RING/FYVE/PHD"/>
</dbReference>